<dbReference type="NCBIfam" id="NF005127">
    <property type="entry name" value="PRK06565.1"/>
    <property type="match status" value="1"/>
</dbReference>
<feature type="domain" description="Amidase" evidence="2">
    <location>
        <begin position="65"/>
        <end position="377"/>
    </location>
</feature>
<sequence length="733" mass="78067">MSHCADRGEGRHKSSPHREHLHFSNSRRGVPETWHHSLTMALNLVEASISDLRNALDSGAITSVELTTRYLLRISTYDCRGPRLNSIPILNPAVLRDAAASDARRAADRAAGRPSRPLEGIPYTVKDSYKVKGLTVASGSPAFSKLIANEDAFTVQKLREAGAVLIGKTNMPPMAAGGMQRGVYGRAESPYNAAYLTAAFASGSSNGSATSTAASFAAFGMAEETVSSGRSPASNNGLVAYTPSRGVLSIRGNWPLYPTCDVVVPHTRTVSDLLTLLDVLAARDPITTGDFWRAQPFIPLPSLQPPPTHHALASPTALAGKRIALPRMYIGGADSAPTARPVALRPSIAALLARARAALEAAGATVVETDFPLVANYEARSAAGQLVTVPGLPDDWLAAERGPLLALAWDAFLRDNASNDGPSSSSQTDFAAHVDAAKVFPVEAGGVQTRYAEPANRIDWCALPAVLRAWRGERGAAGLLEYPGLGDALRALEAARERDLEGWMRRVGVDLVAFPANGDVGRAEADVDDDAAREAWRNGVLYSNGNRVLRHLGVPTVSVCMGVMEDTAMPVNLTFAGRAYADQELLAVAWAFEKVGGGRVSPGRIKPLESDVVDLGKTMKAAVGKVELNGLKAEKSEQGRDGAFVLNISGRVEGAGQDFPPLRLYVDGEDISDKVKLVENGFWQCSVERPATPKLWHPEYLKEAGVEEVLLEKTMVIAVAGEWGQEIGDVVVV</sequence>
<feature type="compositionally biased region" description="Basic and acidic residues" evidence="1">
    <location>
        <begin position="1"/>
        <end position="22"/>
    </location>
</feature>
<dbReference type="SUPFAM" id="SSF75304">
    <property type="entry name" value="Amidase signature (AS) enzymes"/>
    <property type="match status" value="1"/>
</dbReference>
<evidence type="ECO:0000259" key="2">
    <source>
        <dbReference type="Pfam" id="PF01425"/>
    </source>
</evidence>
<dbReference type="InterPro" id="IPR023631">
    <property type="entry name" value="Amidase_dom"/>
</dbReference>
<accession>A0ABR3SZG8</accession>
<feature type="region of interest" description="Disordered" evidence="1">
    <location>
        <begin position="1"/>
        <end position="28"/>
    </location>
</feature>
<dbReference type="Proteomes" id="UP001521116">
    <property type="component" value="Unassembled WGS sequence"/>
</dbReference>
<dbReference type="Gene3D" id="3.90.1300.10">
    <property type="entry name" value="Amidase signature (AS) domain"/>
    <property type="match status" value="1"/>
</dbReference>
<gene>
    <name evidence="3" type="primary">DCR2</name>
    <name evidence="3" type="ORF">SLS56_003679</name>
</gene>
<dbReference type="Pfam" id="PF01425">
    <property type="entry name" value="Amidase"/>
    <property type="match status" value="1"/>
</dbReference>
<evidence type="ECO:0000256" key="1">
    <source>
        <dbReference type="SAM" id="MobiDB-lite"/>
    </source>
</evidence>
<evidence type="ECO:0000313" key="4">
    <source>
        <dbReference type="Proteomes" id="UP001521116"/>
    </source>
</evidence>
<name>A0ABR3SZG8_9PEZI</name>
<proteinExistence type="predicted"/>
<keyword evidence="4" id="KW-1185">Reference proteome</keyword>
<dbReference type="PANTHER" id="PTHR42678">
    <property type="entry name" value="AMIDASE"/>
    <property type="match status" value="1"/>
</dbReference>
<dbReference type="PANTHER" id="PTHR42678:SF11">
    <property type="entry name" value="AMIDASE FAMILY PROTEIN"/>
    <property type="match status" value="1"/>
</dbReference>
<evidence type="ECO:0000313" key="3">
    <source>
        <dbReference type="EMBL" id="KAL1632437.1"/>
    </source>
</evidence>
<organism evidence="3 4">
    <name type="scientific">Neofusicoccum ribis</name>
    <dbReference type="NCBI Taxonomy" id="45134"/>
    <lineage>
        <taxon>Eukaryota</taxon>
        <taxon>Fungi</taxon>
        <taxon>Dikarya</taxon>
        <taxon>Ascomycota</taxon>
        <taxon>Pezizomycotina</taxon>
        <taxon>Dothideomycetes</taxon>
        <taxon>Dothideomycetes incertae sedis</taxon>
        <taxon>Botryosphaeriales</taxon>
        <taxon>Botryosphaeriaceae</taxon>
        <taxon>Neofusicoccum</taxon>
    </lineage>
</organism>
<dbReference type="EMBL" id="JAJVDC020000030">
    <property type="protein sequence ID" value="KAL1632437.1"/>
    <property type="molecule type" value="Genomic_DNA"/>
</dbReference>
<dbReference type="InterPro" id="IPR036928">
    <property type="entry name" value="AS_sf"/>
</dbReference>
<reference evidence="3 4" key="1">
    <citation type="submission" date="2024-02" db="EMBL/GenBank/DDBJ databases">
        <title>De novo assembly and annotation of 12 fungi associated with fruit tree decline syndrome in Ontario, Canada.</title>
        <authorList>
            <person name="Sulman M."/>
            <person name="Ellouze W."/>
            <person name="Ilyukhin E."/>
        </authorList>
    </citation>
    <scope>NUCLEOTIDE SEQUENCE [LARGE SCALE GENOMIC DNA]</scope>
    <source>
        <strain evidence="3 4">M1-105</strain>
    </source>
</reference>
<comment type="caution">
    <text evidence="3">The sequence shown here is derived from an EMBL/GenBank/DDBJ whole genome shotgun (WGS) entry which is preliminary data.</text>
</comment>
<protein>
    <submittedName>
        <fullName evidence="3">Phosphatase dcr2</fullName>
    </submittedName>
</protein>